<feature type="compositionally biased region" description="Pro residues" evidence="1">
    <location>
        <begin position="254"/>
        <end position="263"/>
    </location>
</feature>
<feature type="compositionally biased region" description="Polar residues" evidence="1">
    <location>
        <begin position="379"/>
        <end position="401"/>
    </location>
</feature>
<proteinExistence type="predicted"/>
<evidence type="ECO:0000313" key="3">
    <source>
        <dbReference type="Proteomes" id="UP000777438"/>
    </source>
</evidence>
<dbReference type="AlphaFoldDB" id="A0A9P8W966"/>
<sequence length="432" mass="46637">MDITLLAQLRDPLASNASEGRQVVDRPSRVLSLQFISPQTSQAGSYLGRKEGSYLPTYFTTYLCTKQVGTMGAEGAAILVLVATPAVFHAHVSLSSSSTFACRCHCSHEIDNLPTPKSLHQSAGQSFKPPGRGWSKCTTSPPQIVPRCYSGPTCCTVAAVRHSSTTAPKMLRKRLCLHYPDVHPAPVAPITTCTCKCKCERSSSRVRFEAETPASSLFPLASGFWRWTRPLCGKSFEDATIPVPVSPQNMCPSLPKPPDPPRPLQRSPRPRAHPYFVHNSRHDAGAGAVGQHRLWQKSQPKQTTPKVEAPWRHRGGTVEAVDLFPALFINPPPPAFKNPGDLHVHAQGHQRNPAGASSAQRPGAGELEGFPLRPCPGLNHSSGARLQGSEASNASGQNQSGLAVATTLHPDMNSFSPFDQASGWQWLAPELP</sequence>
<accession>A0A9P8W966</accession>
<feature type="region of interest" description="Disordered" evidence="1">
    <location>
        <begin position="332"/>
        <end position="421"/>
    </location>
</feature>
<reference evidence="2 3" key="1">
    <citation type="journal article" date="2021" name="Nat. Commun.">
        <title>Genetic determinants of endophytism in the Arabidopsis root mycobiome.</title>
        <authorList>
            <person name="Mesny F."/>
            <person name="Miyauchi S."/>
            <person name="Thiergart T."/>
            <person name="Pickel B."/>
            <person name="Atanasova L."/>
            <person name="Karlsson M."/>
            <person name="Huettel B."/>
            <person name="Barry K.W."/>
            <person name="Haridas S."/>
            <person name="Chen C."/>
            <person name="Bauer D."/>
            <person name="Andreopoulos W."/>
            <person name="Pangilinan J."/>
            <person name="LaButti K."/>
            <person name="Riley R."/>
            <person name="Lipzen A."/>
            <person name="Clum A."/>
            <person name="Drula E."/>
            <person name="Henrissat B."/>
            <person name="Kohler A."/>
            <person name="Grigoriev I.V."/>
            <person name="Martin F.M."/>
            <person name="Hacquard S."/>
        </authorList>
    </citation>
    <scope>NUCLEOTIDE SEQUENCE [LARGE SCALE GENOMIC DNA]</scope>
    <source>
        <strain evidence="2 3">MPI-CAGE-CH-0241</strain>
    </source>
</reference>
<dbReference type="EMBL" id="JAGPYM010000006">
    <property type="protein sequence ID" value="KAH6893556.1"/>
    <property type="molecule type" value="Genomic_DNA"/>
</dbReference>
<evidence type="ECO:0000313" key="2">
    <source>
        <dbReference type="EMBL" id="KAH6893556.1"/>
    </source>
</evidence>
<gene>
    <name evidence="2" type="ORF">B0T10DRAFT_457656</name>
</gene>
<evidence type="ECO:0000256" key="1">
    <source>
        <dbReference type="SAM" id="MobiDB-lite"/>
    </source>
</evidence>
<protein>
    <submittedName>
        <fullName evidence="2">Uncharacterized protein</fullName>
    </submittedName>
</protein>
<keyword evidence="3" id="KW-1185">Reference proteome</keyword>
<feature type="region of interest" description="Disordered" evidence="1">
    <location>
        <begin position="248"/>
        <end position="272"/>
    </location>
</feature>
<name>A0A9P8W966_9HYPO</name>
<comment type="caution">
    <text evidence="2">The sequence shown here is derived from an EMBL/GenBank/DDBJ whole genome shotgun (WGS) entry which is preliminary data.</text>
</comment>
<dbReference type="Proteomes" id="UP000777438">
    <property type="component" value="Unassembled WGS sequence"/>
</dbReference>
<organism evidence="2 3">
    <name type="scientific">Thelonectria olida</name>
    <dbReference type="NCBI Taxonomy" id="1576542"/>
    <lineage>
        <taxon>Eukaryota</taxon>
        <taxon>Fungi</taxon>
        <taxon>Dikarya</taxon>
        <taxon>Ascomycota</taxon>
        <taxon>Pezizomycotina</taxon>
        <taxon>Sordariomycetes</taxon>
        <taxon>Hypocreomycetidae</taxon>
        <taxon>Hypocreales</taxon>
        <taxon>Nectriaceae</taxon>
        <taxon>Thelonectria</taxon>
    </lineage>
</organism>